<organism evidence="2 3">
    <name type="scientific">Nitrosomonas nitrosa</name>
    <dbReference type="NCBI Taxonomy" id="52442"/>
    <lineage>
        <taxon>Bacteria</taxon>
        <taxon>Pseudomonadati</taxon>
        <taxon>Pseudomonadota</taxon>
        <taxon>Betaproteobacteria</taxon>
        <taxon>Nitrosomonadales</taxon>
        <taxon>Nitrosomonadaceae</taxon>
        <taxon>Nitrosomonas</taxon>
    </lineage>
</organism>
<proteinExistence type="predicted"/>
<dbReference type="EMBL" id="FOUF01000017">
    <property type="protein sequence ID" value="SFM46937.1"/>
    <property type="molecule type" value="Genomic_DNA"/>
</dbReference>
<evidence type="ECO:0000313" key="2">
    <source>
        <dbReference type="EMBL" id="SFM46937.1"/>
    </source>
</evidence>
<evidence type="ECO:0000313" key="3">
    <source>
        <dbReference type="Proteomes" id="UP000199561"/>
    </source>
</evidence>
<dbReference type="Proteomes" id="UP000199561">
    <property type="component" value="Unassembled WGS sequence"/>
</dbReference>
<evidence type="ECO:0000256" key="1">
    <source>
        <dbReference type="SAM" id="Coils"/>
    </source>
</evidence>
<protein>
    <submittedName>
        <fullName evidence="2">Uncharacterized protein</fullName>
    </submittedName>
</protein>
<sequence>MSEENKALRESLLTVDLLSQDGFTEISTLARLLLSTLKTADLGSESKVIKEALRMIIEKSEERMNDINAEAEKHGCNFVSK</sequence>
<reference evidence="2 3" key="1">
    <citation type="submission" date="2016-10" db="EMBL/GenBank/DDBJ databases">
        <authorList>
            <person name="de Groot N.N."/>
        </authorList>
    </citation>
    <scope>NUCLEOTIDE SEQUENCE [LARGE SCALE GENOMIC DNA]</scope>
    <source>
        <strain evidence="2 3">Nm146</strain>
    </source>
</reference>
<gene>
    <name evidence="2" type="ORF">SAMN05421880_11759</name>
</gene>
<accession>A0A1I4R3V4</accession>
<feature type="coiled-coil region" evidence="1">
    <location>
        <begin position="50"/>
        <end position="77"/>
    </location>
</feature>
<dbReference type="STRING" id="52442.SAMN05421880_11759"/>
<dbReference type="AlphaFoldDB" id="A0A1I4R3V4"/>
<keyword evidence="3" id="KW-1185">Reference proteome</keyword>
<name>A0A1I4R3V4_9PROT</name>
<dbReference type="RefSeq" id="WP_090669537.1">
    <property type="nucleotide sequence ID" value="NZ_FOUF01000017.1"/>
</dbReference>
<keyword evidence="1" id="KW-0175">Coiled coil</keyword>